<name>A0ABM3ZGP0_PANGU</name>
<evidence type="ECO:0000256" key="1">
    <source>
        <dbReference type="ARBA" id="ARBA00007026"/>
    </source>
</evidence>
<feature type="region of interest" description="Disordered" evidence="5">
    <location>
        <begin position="715"/>
        <end position="797"/>
    </location>
</feature>
<dbReference type="PANTHER" id="PTHR12587:SF4">
    <property type="entry name" value="LIPRIN-ALPHA-3"/>
    <property type="match status" value="1"/>
</dbReference>
<feature type="compositionally biased region" description="Polar residues" evidence="5">
    <location>
        <begin position="1123"/>
        <end position="1142"/>
    </location>
</feature>
<dbReference type="Pfam" id="PF07647">
    <property type="entry name" value="SAM_2"/>
    <property type="match status" value="1"/>
</dbReference>
<feature type="domain" description="SAM" evidence="6">
    <location>
        <begin position="908"/>
        <end position="965"/>
    </location>
</feature>
<dbReference type="Pfam" id="PF00536">
    <property type="entry name" value="SAM_1"/>
    <property type="match status" value="2"/>
</dbReference>
<dbReference type="CDD" id="cd09562">
    <property type="entry name" value="SAM_liprin-alpha1_2_3_4_repeat1"/>
    <property type="match status" value="1"/>
</dbReference>
<feature type="region of interest" description="Disordered" evidence="5">
    <location>
        <begin position="532"/>
        <end position="564"/>
    </location>
</feature>
<dbReference type="Pfam" id="PF25526">
    <property type="entry name" value="LIP-1"/>
    <property type="match status" value="1"/>
</dbReference>
<feature type="compositionally biased region" description="Basic and acidic residues" evidence="5">
    <location>
        <begin position="206"/>
        <end position="216"/>
    </location>
</feature>
<evidence type="ECO:0000256" key="4">
    <source>
        <dbReference type="SAM" id="Coils"/>
    </source>
</evidence>
<dbReference type="InterPro" id="IPR037620">
    <property type="entry name" value="LIP-1_SAM_1"/>
</dbReference>
<keyword evidence="2" id="KW-0677">Repeat</keyword>
<feature type="region of interest" description="Disordered" evidence="5">
    <location>
        <begin position="206"/>
        <end position="233"/>
    </location>
</feature>
<evidence type="ECO:0000256" key="2">
    <source>
        <dbReference type="ARBA" id="ARBA00022737"/>
    </source>
</evidence>
<feature type="region of interest" description="Disordered" evidence="5">
    <location>
        <begin position="1118"/>
        <end position="1142"/>
    </location>
</feature>
<dbReference type="Gene3D" id="1.10.150.50">
    <property type="entry name" value="Transcription Factor, Ets-1"/>
    <property type="match status" value="3"/>
</dbReference>
<protein>
    <submittedName>
        <fullName evidence="8">Liprin-alpha-3 isoform X4</fullName>
    </submittedName>
</protein>
<evidence type="ECO:0000313" key="7">
    <source>
        <dbReference type="Proteomes" id="UP001652622"/>
    </source>
</evidence>
<dbReference type="InterPro" id="IPR037622">
    <property type="entry name" value="LIP-1_SAM_3"/>
</dbReference>
<dbReference type="InterPro" id="IPR057892">
    <property type="entry name" value="LIP-1_CC2"/>
</dbReference>
<dbReference type="CDD" id="cd09565">
    <property type="entry name" value="SAM_liprin-alpha1_2_3_4_repeat2"/>
    <property type="match status" value="1"/>
</dbReference>
<evidence type="ECO:0000259" key="6">
    <source>
        <dbReference type="PROSITE" id="PS50105"/>
    </source>
</evidence>
<feature type="compositionally biased region" description="Basic and acidic residues" evidence="5">
    <location>
        <begin position="596"/>
        <end position="608"/>
    </location>
</feature>
<feature type="coiled-coil region" evidence="4">
    <location>
        <begin position="166"/>
        <end position="200"/>
    </location>
</feature>
<gene>
    <name evidence="8" type="primary">PPFIA3</name>
</gene>
<organism evidence="7 8">
    <name type="scientific">Pantherophis guttatus</name>
    <name type="common">Corn snake</name>
    <name type="synonym">Elaphe guttata</name>
    <dbReference type="NCBI Taxonomy" id="94885"/>
    <lineage>
        <taxon>Eukaryota</taxon>
        <taxon>Metazoa</taxon>
        <taxon>Chordata</taxon>
        <taxon>Craniata</taxon>
        <taxon>Vertebrata</taxon>
        <taxon>Euteleostomi</taxon>
        <taxon>Lepidosauria</taxon>
        <taxon>Squamata</taxon>
        <taxon>Bifurcata</taxon>
        <taxon>Unidentata</taxon>
        <taxon>Episquamata</taxon>
        <taxon>Toxicofera</taxon>
        <taxon>Serpentes</taxon>
        <taxon>Colubroidea</taxon>
        <taxon>Colubridae</taxon>
        <taxon>Colubrinae</taxon>
        <taxon>Pantherophis</taxon>
    </lineage>
</organism>
<keyword evidence="7" id="KW-1185">Reference proteome</keyword>
<keyword evidence="3 4" id="KW-0175">Coiled coil</keyword>
<dbReference type="GeneID" id="117664439"/>
<dbReference type="InterPro" id="IPR029515">
    <property type="entry name" value="Liprin"/>
</dbReference>
<dbReference type="SMART" id="SM00454">
    <property type="entry name" value="SAM"/>
    <property type="match status" value="3"/>
</dbReference>
<feature type="compositionally biased region" description="Basic and acidic residues" evidence="5">
    <location>
        <begin position="657"/>
        <end position="679"/>
    </location>
</feature>
<dbReference type="PANTHER" id="PTHR12587">
    <property type="entry name" value="LAR INTERACTING PROTEIN LIP -RELATED PROTEIN"/>
    <property type="match status" value="1"/>
</dbReference>
<dbReference type="InterPro" id="IPR037621">
    <property type="entry name" value="LIP-1_SAM_2"/>
</dbReference>
<feature type="compositionally biased region" description="Polar residues" evidence="5">
    <location>
        <begin position="719"/>
        <end position="730"/>
    </location>
</feature>
<accession>A0ABM3ZGP0</accession>
<sequence>MMMCEVMPTINEDNRRGSAYGADDANFEQLMVNMLNERERLLETLRDTQESLATSQLRLRELGHEKESLQRQLNIALPQEFAALTKELNLCREQLSEREEEISELKAERNNTRLLLEHLECLVSRHERSLRMTVVKRQAQSPAGVSSEVEVLKALKSLFEHHKALDEKVRERLRVALERVAVLEEELEMSNQESLSLREQLARRRSGLDDSSKEGDAQLCANGSGALDLGRGGRESELEEVLERQRGELSQLKERLTMLCRQMAELEEELATAQRDLIKSEEINAKLQRDLKEALAQREDMEERITTLEKRYLSAQREATSLHDVNDKLENELASKESLYRQSEEKNRQLQDWLEDAKQKLQQTLQKAETLPEIEAQLAQRVAALNKAEERHGNFEERLRQLEAQLEEKNQELQRARQREKMNDEHNKRLSETVDKLLSESNERLQLHLKERMGALEEKNTLSEEIANMKKVQDELLANKEQLLAEIERMQMEIDQLRGRPVSTYSRSAGVARRSKKGRWTVKDEATKEWERAQQAAGGSFEGGLDGSDEDERDPLFSSADLLSPSGQADVQTLAIMLQEQLEAINKEIKLIQEEKESTEQRAEEIESRVTSASLDGSLGRYRSGTSIPPSVTSSTLASPSPPSSGHSTPRLAPHSPARDGEKMNHVAKEEMRSSEEKALALCEPPTPATPRTMRLERMTQALALQAGALEDGRDLRTSLGTDGTNSSQDSLHKSTKKKSIKSSIGRLFGKKEKGRLGQLGRESPSLAGTPSDEMSPADPLGLSKLSGPVDKDRRNKKKHELLEEACRQGLPFAAWDGPTVVSWLELWVGMPAWYVAACRANVKSGAIMANLSDTEIQREIGISNPLHRLKLRLAIQEMVSLTSPSAPATSRTILAYGDMNHEWVGNDWLPSLGLPQYRSYFMESLVDARMLDHLNKKELRGQLKMVDSFHRVSLHYGIMCLKRLNYDRKELERRREESQNQNKDVMVWSNERVMCWVQMIGLKEFANNLVESGVHGALLALDDTFDCNDLALLLQIPTQNTQARQILEKEFGNLITMGTDRRLDEDSAKTFSRSPSWRKMFREKDLRGVSPDSAEMLPANFRTASVASITSPGVQLRKMQPEGNSLGSQRTDSMSVRTYSC</sequence>
<feature type="coiled-coil region" evidence="4">
    <location>
        <begin position="31"/>
        <end position="122"/>
    </location>
</feature>
<dbReference type="InterPro" id="IPR013761">
    <property type="entry name" value="SAM/pointed_sf"/>
</dbReference>
<feature type="compositionally biased region" description="Low complexity" evidence="5">
    <location>
        <begin position="629"/>
        <end position="639"/>
    </location>
</feature>
<dbReference type="SUPFAM" id="SSF47769">
    <property type="entry name" value="SAM/Pointed domain"/>
    <property type="match status" value="3"/>
</dbReference>
<dbReference type="InterPro" id="IPR001660">
    <property type="entry name" value="SAM"/>
</dbReference>
<proteinExistence type="inferred from homology"/>
<dbReference type="PROSITE" id="PS50105">
    <property type="entry name" value="SAM_DOMAIN"/>
    <property type="match status" value="3"/>
</dbReference>
<dbReference type="CDD" id="cd09568">
    <property type="entry name" value="SAM_liprin-alpha1_2_3_4_repeat3"/>
    <property type="match status" value="1"/>
</dbReference>
<reference evidence="8" key="1">
    <citation type="submission" date="2025-08" db="UniProtKB">
        <authorList>
            <consortium name="RefSeq"/>
        </authorList>
    </citation>
    <scope>IDENTIFICATION</scope>
    <source>
        <tissue evidence="8">Blood</tissue>
    </source>
</reference>
<feature type="region of interest" description="Disordered" evidence="5">
    <location>
        <begin position="596"/>
        <end position="693"/>
    </location>
</feature>
<dbReference type="Proteomes" id="UP001652622">
    <property type="component" value="Unplaced"/>
</dbReference>
<feature type="domain" description="SAM" evidence="6">
    <location>
        <begin position="989"/>
        <end position="1058"/>
    </location>
</feature>
<evidence type="ECO:0000313" key="8">
    <source>
        <dbReference type="RefSeq" id="XP_060547539.1"/>
    </source>
</evidence>
<evidence type="ECO:0000256" key="5">
    <source>
        <dbReference type="SAM" id="MobiDB-lite"/>
    </source>
</evidence>
<comment type="similarity">
    <text evidence="1">Belongs to the liprin family. Liprin-alpha subfamily.</text>
</comment>
<feature type="coiled-coil region" evidence="4">
    <location>
        <begin position="235"/>
        <end position="423"/>
    </location>
</feature>
<feature type="coiled-coil region" evidence="4">
    <location>
        <begin position="459"/>
        <end position="500"/>
    </location>
</feature>
<dbReference type="RefSeq" id="XP_060547539.1">
    <property type="nucleotide sequence ID" value="XM_060691556.1"/>
</dbReference>
<evidence type="ECO:0000256" key="3">
    <source>
        <dbReference type="ARBA" id="ARBA00023054"/>
    </source>
</evidence>
<feature type="domain" description="SAM" evidence="6">
    <location>
        <begin position="816"/>
        <end position="882"/>
    </location>
</feature>